<dbReference type="InterPro" id="IPR009006">
    <property type="entry name" value="Ala_racemase/Decarboxylase_C"/>
</dbReference>
<name>A0ABX0V1C4_9HYPH</name>
<dbReference type="PRINTS" id="PR00992">
    <property type="entry name" value="ALARACEMASE"/>
</dbReference>
<keyword evidence="10" id="KW-1185">Reference proteome</keyword>
<dbReference type="SUPFAM" id="SSF50621">
    <property type="entry name" value="Alanine racemase C-terminal domain-like"/>
    <property type="match status" value="1"/>
</dbReference>
<gene>
    <name evidence="9" type="ORF">FHS82_002783</name>
</gene>
<dbReference type="PANTHER" id="PTHR30511:SF0">
    <property type="entry name" value="ALANINE RACEMASE, CATABOLIC-RELATED"/>
    <property type="match status" value="1"/>
</dbReference>
<organism evidence="9 10">
    <name type="scientific">Pseudochelatococcus lubricantis</name>
    <dbReference type="NCBI Taxonomy" id="1538102"/>
    <lineage>
        <taxon>Bacteria</taxon>
        <taxon>Pseudomonadati</taxon>
        <taxon>Pseudomonadota</taxon>
        <taxon>Alphaproteobacteria</taxon>
        <taxon>Hyphomicrobiales</taxon>
        <taxon>Chelatococcaceae</taxon>
        <taxon>Pseudochelatococcus</taxon>
    </lineage>
</organism>
<dbReference type="InterPro" id="IPR029066">
    <property type="entry name" value="PLP-binding_barrel"/>
</dbReference>
<dbReference type="InterPro" id="IPR020622">
    <property type="entry name" value="Ala_racemase_pyridoxalP-BS"/>
</dbReference>
<comment type="function">
    <text evidence="7">Catalyzes the interconversion of L-alanine and D-alanine. May also act on other amino acids.</text>
</comment>
<keyword evidence="6 7" id="KW-0413">Isomerase</keyword>
<dbReference type="RefSeq" id="WP_166953777.1">
    <property type="nucleotide sequence ID" value="NZ_JAASQI010000006.1"/>
</dbReference>
<evidence type="ECO:0000313" key="9">
    <source>
        <dbReference type="EMBL" id="NIJ58928.1"/>
    </source>
</evidence>
<feature type="active site" description="Proton acceptor; specific for D-alanine" evidence="7">
    <location>
        <position position="46"/>
    </location>
</feature>
<dbReference type="EMBL" id="JAASQI010000006">
    <property type="protein sequence ID" value="NIJ58928.1"/>
    <property type="molecule type" value="Genomic_DNA"/>
</dbReference>
<proteinExistence type="inferred from homology"/>
<feature type="modified residue" description="N6-(pyridoxal phosphate)lysine" evidence="7">
    <location>
        <position position="46"/>
    </location>
</feature>
<evidence type="ECO:0000256" key="1">
    <source>
        <dbReference type="ARBA" id="ARBA00000316"/>
    </source>
</evidence>
<dbReference type="NCBIfam" id="TIGR00492">
    <property type="entry name" value="alr"/>
    <property type="match status" value="1"/>
</dbReference>
<dbReference type="GO" id="GO:0008784">
    <property type="term" value="F:alanine racemase activity"/>
    <property type="evidence" value="ECO:0007669"/>
    <property type="project" value="UniProtKB-EC"/>
</dbReference>
<evidence type="ECO:0000256" key="3">
    <source>
        <dbReference type="ARBA" id="ARBA00007880"/>
    </source>
</evidence>
<reference evidence="9 10" key="1">
    <citation type="submission" date="2020-03" db="EMBL/GenBank/DDBJ databases">
        <title>Genomic Encyclopedia of Type Strains, Phase IV (KMG-IV): sequencing the most valuable type-strain genomes for metagenomic binning, comparative biology and taxonomic classification.</title>
        <authorList>
            <person name="Goeker M."/>
        </authorList>
    </citation>
    <scope>NUCLEOTIDE SEQUENCE [LARGE SCALE GENOMIC DNA]</scope>
    <source>
        <strain evidence="9 10">DSM 103870</strain>
    </source>
</reference>
<dbReference type="Gene3D" id="3.20.20.10">
    <property type="entry name" value="Alanine racemase"/>
    <property type="match status" value="1"/>
</dbReference>
<dbReference type="Pfam" id="PF00842">
    <property type="entry name" value="Ala_racemase_C"/>
    <property type="match status" value="1"/>
</dbReference>
<feature type="domain" description="Alanine racemase C-terminal" evidence="8">
    <location>
        <begin position="246"/>
        <end position="372"/>
    </location>
</feature>
<evidence type="ECO:0000256" key="7">
    <source>
        <dbReference type="HAMAP-Rule" id="MF_01201"/>
    </source>
</evidence>
<dbReference type="Proteomes" id="UP001429580">
    <property type="component" value="Unassembled WGS sequence"/>
</dbReference>
<dbReference type="InterPro" id="IPR011079">
    <property type="entry name" value="Ala_racemase_C"/>
</dbReference>
<comment type="cofactor">
    <cofactor evidence="2 7">
        <name>pyridoxal 5'-phosphate</name>
        <dbReference type="ChEBI" id="CHEBI:597326"/>
    </cofactor>
</comment>
<comment type="pathway">
    <text evidence="7">Amino-acid biosynthesis; D-alanine biosynthesis; D-alanine from L-alanine: step 1/1.</text>
</comment>
<dbReference type="SUPFAM" id="SSF51419">
    <property type="entry name" value="PLP-binding barrel"/>
    <property type="match status" value="1"/>
</dbReference>
<evidence type="ECO:0000256" key="5">
    <source>
        <dbReference type="ARBA" id="ARBA00022898"/>
    </source>
</evidence>
<dbReference type="HAMAP" id="MF_01201">
    <property type="entry name" value="Ala_racemase"/>
    <property type="match status" value="1"/>
</dbReference>
<feature type="binding site" evidence="7">
    <location>
        <position position="145"/>
    </location>
    <ligand>
        <name>substrate</name>
    </ligand>
</feature>
<dbReference type="EC" id="5.1.1.1" evidence="4 7"/>
<dbReference type="PROSITE" id="PS00395">
    <property type="entry name" value="ALANINE_RACEMASE"/>
    <property type="match status" value="1"/>
</dbReference>
<comment type="catalytic activity">
    <reaction evidence="1 7">
        <text>L-alanine = D-alanine</text>
        <dbReference type="Rhea" id="RHEA:20249"/>
        <dbReference type="ChEBI" id="CHEBI:57416"/>
        <dbReference type="ChEBI" id="CHEBI:57972"/>
        <dbReference type="EC" id="5.1.1.1"/>
    </reaction>
</comment>
<dbReference type="CDD" id="cd00430">
    <property type="entry name" value="PLPDE_III_AR"/>
    <property type="match status" value="1"/>
</dbReference>
<sequence length="385" mass="40075">MYDDVSPSLAREISCGVLTIDLDALARNYRALRARLEGGATGAVVKADAYGLGAQRVAPVLYDAGCRDFFVAHLGEALKLRPVLGHDARLFVLNGLLPGAEGLCADAGIVPVLNSLEQAANWAATARERGRELPAVLQFDTGMSRLGLSGGEAQALAADPALLAGVRLAYLMSHLACADEPGNPQNADQLAVLHRCAALFPDVPLCFANSGGIFLGADYHGALARPGIALYGGVPAPGADNPLSPVVRLDVRVIQTRTVPAGARVGYGGTHITAGETRLATIAAGYADGIFRHLSNRGAVYFGGVRLPIAGRVSMDSITVDISALPPGTLRLGSLVEVIGPHQTLEDIAGAAGTISYEILTSLGRRYHRDYPRAGTATEENRGTA</sequence>
<dbReference type="Pfam" id="PF01168">
    <property type="entry name" value="Ala_racemase_N"/>
    <property type="match status" value="1"/>
</dbReference>
<protein>
    <recommendedName>
        <fullName evidence="4 7">Alanine racemase</fullName>
        <ecNumber evidence="4 7">5.1.1.1</ecNumber>
    </recommendedName>
</protein>
<evidence type="ECO:0000313" key="10">
    <source>
        <dbReference type="Proteomes" id="UP001429580"/>
    </source>
</evidence>
<evidence type="ECO:0000259" key="8">
    <source>
        <dbReference type="SMART" id="SM01005"/>
    </source>
</evidence>
<comment type="caution">
    <text evidence="9">The sequence shown here is derived from an EMBL/GenBank/DDBJ whole genome shotgun (WGS) entry which is preliminary data.</text>
</comment>
<dbReference type="PANTHER" id="PTHR30511">
    <property type="entry name" value="ALANINE RACEMASE"/>
    <property type="match status" value="1"/>
</dbReference>
<evidence type="ECO:0000256" key="6">
    <source>
        <dbReference type="ARBA" id="ARBA00023235"/>
    </source>
</evidence>
<evidence type="ECO:0000256" key="4">
    <source>
        <dbReference type="ARBA" id="ARBA00013089"/>
    </source>
</evidence>
<comment type="similarity">
    <text evidence="3 7">Belongs to the alanine racemase family.</text>
</comment>
<evidence type="ECO:0000256" key="2">
    <source>
        <dbReference type="ARBA" id="ARBA00001933"/>
    </source>
</evidence>
<dbReference type="InterPro" id="IPR000821">
    <property type="entry name" value="Ala_racemase"/>
</dbReference>
<keyword evidence="5 7" id="KW-0663">Pyridoxal phosphate</keyword>
<dbReference type="InterPro" id="IPR001608">
    <property type="entry name" value="Ala_racemase_N"/>
</dbReference>
<feature type="active site" description="Proton acceptor; specific for L-alanine" evidence="7">
    <location>
        <position position="267"/>
    </location>
</feature>
<dbReference type="SMART" id="SM01005">
    <property type="entry name" value="Ala_racemase_C"/>
    <property type="match status" value="1"/>
</dbReference>
<dbReference type="Gene3D" id="2.40.37.10">
    <property type="entry name" value="Lyase, Ornithine Decarboxylase, Chain A, domain 1"/>
    <property type="match status" value="1"/>
</dbReference>
<feature type="binding site" evidence="7">
    <location>
        <position position="315"/>
    </location>
    <ligand>
        <name>substrate</name>
    </ligand>
</feature>
<accession>A0ABX0V1C4</accession>